<dbReference type="AlphaFoldDB" id="A0AAG5DP76"/>
<keyword evidence="2" id="KW-1185">Reference proteome</keyword>
<dbReference type="Proteomes" id="UP000075880">
    <property type="component" value="Unassembled WGS sequence"/>
</dbReference>
<organism evidence="1 2">
    <name type="scientific">Anopheles atroparvus</name>
    <name type="common">European mosquito</name>
    <dbReference type="NCBI Taxonomy" id="41427"/>
    <lineage>
        <taxon>Eukaryota</taxon>
        <taxon>Metazoa</taxon>
        <taxon>Ecdysozoa</taxon>
        <taxon>Arthropoda</taxon>
        <taxon>Hexapoda</taxon>
        <taxon>Insecta</taxon>
        <taxon>Pterygota</taxon>
        <taxon>Neoptera</taxon>
        <taxon>Endopterygota</taxon>
        <taxon>Diptera</taxon>
        <taxon>Nematocera</taxon>
        <taxon>Culicoidea</taxon>
        <taxon>Culicidae</taxon>
        <taxon>Anophelinae</taxon>
        <taxon>Anopheles</taxon>
    </lineage>
</organism>
<protein>
    <submittedName>
        <fullName evidence="1">Uncharacterized protein</fullName>
    </submittedName>
</protein>
<evidence type="ECO:0000313" key="1">
    <source>
        <dbReference type="EnsemblMetazoa" id="ENSAATROPP012488"/>
    </source>
</evidence>
<evidence type="ECO:0000313" key="2">
    <source>
        <dbReference type="Proteomes" id="UP000075880"/>
    </source>
</evidence>
<reference evidence="1" key="1">
    <citation type="submission" date="2024-04" db="UniProtKB">
        <authorList>
            <consortium name="EnsemblMetazoa"/>
        </authorList>
    </citation>
    <scope>IDENTIFICATION</scope>
    <source>
        <strain evidence="1">EBRO</strain>
    </source>
</reference>
<name>A0AAG5DP76_ANOAO</name>
<accession>A0AAG5DP76</accession>
<proteinExistence type="predicted"/>
<sequence length="97" mass="10762">MCSRRTQGAHICIAANGRNLCRPSKDRRGVAICAAHPIARSCRCLDPRFLYVPMVTFRCETSCGTAPISAFLSFLFSAQRTPGVRSSCKWCTICVFR</sequence>
<dbReference type="EnsemblMetazoa" id="ENSAATROPT013713">
    <property type="protein sequence ID" value="ENSAATROPP012488"/>
    <property type="gene ID" value="ENSAATROPG011127"/>
</dbReference>